<name>A0A9P1FPT7_9DINO</name>
<evidence type="ECO:0000313" key="3">
    <source>
        <dbReference type="EMBL" id="CAL4772426.1"/>
    </source>
</evidence>
<reference evidence="3 4" key="2">
    <citation type="submission" date="2024-05" db="EMBL/GenBank/DDBJ databases">
        <authorList>
            <person name="Chen Y."/>
            <person name="Shah S."/>
            <person name="Dougan E. K."/>
            <person name="Thang M."/>
            <person name="Chan C."/>
        </authorList>
    </citation>
    <scope>NUCLEOTIDE SEQUENCE [LARGE SCALE GENOMIC DNA]</scope>
</reference>
<sequence length="374" mass="42828">MLLQMWKHPAVAIVSVCMNVIFLLFFIQNGGSWNYDQFQPHVMRASLENHYDLTGRPKFPDRTRCKLEMPPTQKTFTYSQPNAAYRSLPMYQEVKNKVVTLRTNRFLPEKLRNGLSFADFKRELSSFKDKYDGNLEVEGYESAKGQKGNTVQWFWGHHIWFGAGDNKFEVTDHMGDKWLEDIVAWIVGYGLPIETFSGAKILDIGSWTGSTTYALVSLGASHIVSVEEAVKYSLFTQYVSDSYQLPVRTISRSLYELDVKEMQEVFDIVYFPGVLYHLSDPVMALRILYNRLKIGGIIIIETMVPSPFAELNYDRITGKGNNYFTCGPKVLGEWLEDVGFTSIVAGRLRRTEAIARKEKRVSMKQAGLARRDIC</sequence>
<dbReference type="SUPFAM" id="SSF53335">
    <property type="entry name" value="S-adenosyl-L-methionine-dependent methyltransferases"/>
    <property type="match status" value="1"/>
</dbReference>
<keyword evidence="1" id="KW-0472">Membrane</keyword>
<accession>A0A9P1FPT7</accession>
<dbReference type="EMBL" id="CAMXCT030000956">
    <property type="protein sequence ID" value="CAL4772426.1"/>
    <property type="molecule type" value="Genomic_DNA"/>
</dbReference>
<dbReference type="Gene3D" id="3.40.50.150">
    <property type="entry name" value="Vaccinia Virus protein VP39"/>
    <property type="match status" value="1"/>
</dbReference>
<proteinExistence type="predicted"/>
<gene>
    <name evidence="2" type="ORF">C1SCF055_LOCUS12597</name>
</gene>
<dbReference type="EMBL" id="CAMXCT010000956">
    <property type="protein sequence ID" value="CAI3985114.1"/>
    <property type="molecule type" value="Genomic_DNA"/>
</dbReference>
<feature type="transmembrane region" description="Helical" evidence="1">
    <location>
        <begin position="6"/>
        <end position="27"/>
    </location>
</feature>
<keyword evidence="3" id="KW-0489">Methyltransferase</keyword>
<dbReference type="InterPro" id="IPR029063">
    <property type="entry name" value="SAM-dependent_MTases_sf"/>
</dbReference>
<dbReference type="GO" id="GO:0008168">
    <property type="term" value="F:methyltransferase activity"/>
    <property type="evidence" value="ECO:0007669"/>
    <property type="project" value="UniProtKB-KW"/>
</dbReference>
<dbReference type="OrthoDB" id="42904at2759"/>
<keyword evidence="4" id="KW-1185">Reference proteome</keyword>
<dbReference type="AlphaFoldDB" id="A0A9P1FPT7"/>
<keyword evidence="1" id="KW-1133">Transmembrane helix</keyword>
<evidence type="ECO:0000313" key="4">
    <source>
        <dbReference type="Proteomes" id="UP001152797"/>
    </source>
</evidence>
<protein>
    <submittedName>
        <fullName evidence="3">Methyltransferase domain-containing protein</fullName>
    </submittedName>
</protein>
<dbReference type="CDD" id="cd02440">
    <property type="entry name" value="AdoMet_MTases"/>
    <property type="match status" value="1"/>
</dbReference>
<dbReference type="InterPro" id="IPR027555">
    <property type="entry name" value="Mo5U34_MeTrfas-like"/>
</dbReference>
<dbReference type="Pfam" id="PF08003">
    <property type="entry name" value="Methyltransf_9"/>
    <property type="match status" value="1"/>
</dbReference>
<organism evidence="2">
    <name type="scientific">Cladocopium goreaui</name>
    <dbReference type="NCBI Taxonomy" id="2562237"/>
    <lineage>
        <taxon>Eukaryota</taxon>
        <taxon>Sar</taxon>
        <taxon>Alveolata</taxon>
        <taxon>Dinophyceae</taxon>
        <taxon>Suessiales</taxon>
        <taxon>Symbiodiniaceae</taxon>
        <taxon>Cladocopium</taxon>
    </lineage>
</organism>
<dbReference type="EMBL" id="CAMXCT020000956">
    <property type="protein sequence ID" value="CAL1138489.1"/>
    <property type="molecule type" value="Genomic_DNA"/>
</dbReference>
<dbReference type="Proteomes" id="UP001152797">
    <property type="component" value="Unassembled WGS sequence"/>
</dbReference>
<keyword evidence="1" id="KW-0812">Transmembrane</keyword>
<keyword evidence="3" id="KW-0808">Transferase</keyword>
<comment type="caution">
    <text evidence="2">The sequence shown here is derived from an EMBL/GenBank/DDBJ whole genome shotgun (WGS) entry which is preliminary data.</text>
</comment>
<reference evidence="2" key="1">
    <citation type="submission" date="2022-10" db="EMBL/GenBank/DDBJ databases">
        <authorList>
            <person name="Chen Y."/>
            <person name="Dougan E. K."/>
            <person name="Chan C."/>
            <person name="Rhodes N."/>
            <person name="Thang M."/>
        </authorList>
    </citation>
    <scope>NUCLEOTIDE SEQUENCE</scope>
</reference>
<evidence type="ECO:0000256" key="1">
    <source>
        <dbReference type="SAM" id="Phobius"/>
    </source>
</evidence>
<dbReference type="GO" id="GO:0032259">
    <property type="term" value="P:methylation"/>
    <property type="evidence" value="ECO:0007669"/>
    <property type="project" value="UniProtKB-KW"/>
</dbReference>
<evidence type="ECO:0000313" key="2">
    <source>
        <dbReference type="EMBL" id="CAI3985114.1"/>
    </source>
</evidence>